<proteinExistence type="predicted"/>
<gene>
    <name evidence="1" type="ORF">A8135_05930</name>
</gene>
<comment type="caution">
    <text evidence="1">The sequence shown here is derived from an EMBL/GenBank/DDBJ whole genome shotgun (WGS) entry which is preliminary data.</text>
</comment>
<protein>
    <recommendedName>
        <fullName evidence="3">Dot/Icm T4SS effector</fullName>
    </recommendedName>
</protein>
<accession>A0ABX2XRC3</accession>
<dbReference type="SUPFAM" id="SSF159501">
    <property type="entry name" value="EreA/ChaN-like"/>
    <property type="match status" value="1"/>
</dbReference>
<dbReference type="Gene3D" id="3.40.50.11550">
    <property type="match status" value="1"/>
</dbReference>
<sequence length="403" mass="46437">MIKSKDAFPVYSIFPGKKFYSFATSFGFYDKRDDISDLVGQKKYRERYEQFKQEIIKLLPAPSVEFDDKEMRIDFIGFSFGDYYLTDIIDNLREREQFSWLHPIGHYQTLISRAHQTREKKELIEKAEAFYEKQVNPLRLKLDDCQDLVTTNFVVSEAHEDLSPKRFLIENLFYLKKQGYDTLFMEHLFNDTMQTELEHYMNSASDAEMPPSLKARLQGLDKGHLFNIQQLGILDKYNVQPSSRQYTYTNLVMAAKKAGIRVIGIDSSLSYEMQKVGIGSTQLDLPKRIRIFNYKASSIIDEEVQSGRCKKWVALMGNTHAEQYAGYSGVAQIQGAQTVLITDNYLKPPEHATINKNSWIAVDENNSLQYSFSIETHPATTLSFAVLGKEIVNENDNASTFKV</sequence>
<dbReference type="RefSeq" id="WP_065621335.1">
    <property type="nucleotide sequence ID" value="NZ_LYOZ01000052.1"/>
</dbReference>
<name>A0ABX2XRC3_9GAMM</name>
<evidence type="ECO:0008006" key="3">
    <source>
        <dbReference type="Google" id="ProtNLM"/>
    </source>
</evidence>
<evidence type="ECO:0000313" key="1">
    <source>
        <dbReference type="EMBL" id="OCH97164.1"/>
    </source>
</evidence>
<dbReference type="EMBL" id="LYOZ01000052">
    <property type="protein sequence ID" value="OCH97164.1"/>
    <property type="molecule type" value="Genomic_DNA"/>
</dbReference>
<keyword evidence="2" id="KW-1185">Reference proteome</keyword>
<organism evidence="1 2">
    <name type="scientific">Legionella jamestowniensis</name>
    <dbReference type="NCBI Taxonomy" id="455"/>
    <lineage>
        <taxon>Bacteria</taxon>
        <taxon>Pseudomonadati</taxon>
        <taxon>Pseudomonadota</taxon>
        <taxon>Gammaproteobacteria</taxon>
        <taxon>Legionellales</taxon>
        <taxon>Legionellaceae</taxon>
        <taxon>Legionella</taxon>
    </lineage>
</organism>
<reference evidence="1 2" key="1">
    <citation type="submission" date="2016-05" db="EMBL/GenBank/DDBJ databases">
        <authorList>
            <person name="Prochazka B."/>
            <person name="Indra A."/>
            <person name="Hasenberger P."/>
            <person name="Blaschitz M."/>
            <person name="Wagner L."/>
            <person name="Wewalka G."/>
            <person name="Sorschag S."/>
            <person name="Schmid D."/>
            <person name="Ruppitsch W."/>
        </authorList>
    </citation>
    <scope>NUCLEOTIDE SEQUENCE [LARGE SCALE GENOMIC DNA]</scope>
    <source>
        <strain evidence="1 2">974010_12</strain>
    </source>
</reference>
<evidence type="ECO:0000313" key="2">
    <source>
        <dbReference type="Proteomes" id="UP000093336"/>
    </source>
</evidence>
<dbReference type="CDD" id="cd14729">
    <property type="entry name" value="RtxA-like"/>
    <property type="match status" value="1"/>
</dbReference>
<dbReference type="Proteomes" id="UP000093336">
    <property type="component" value="Unassembled WGS sequence"/>
</dbReference>